<dbReference type="CDD" id="cd05367">
    <property type="entry name" value="SPR-like_SDR_c"/>
    <property type="match status" value="1"/>
</dbReference>
<evidence type="ECO:0000256" key="5">
    <source>
        <dbReference type="ARBA" id="ARBA00022490"/>
    </source>
</evidence>
<dbReference type="AlphaFoldDB" id="A0A8C4ZA52"/>
<dbReference type="Proteomes" id="UP000694546">
    <property type="component" value="Chromosome 4"/>
</dbReference>
<evidence type="ECO:0000313" key="9">
    <source>
        <dbReference type="Proteomes" id="UP000694546"/>
    </source>
</evidence>
<reference evidence="8" key="1">
    <citation type="submission" date="2025-08" db="UniProtKB">
        <authorList>
            <consortium name="Ensembl"/>
        </authorList>
    </citation>
    <scope>IDENTIFICATION</scope>
</reference>
<dbReference type="InterPro" id="IPR006393">
    <property type="entry name" value="Sepiapterin_red"/>
</dbReference>
<protein>
    <recommendedName>
        <fullName evidence="4">Sepiapterin reductase</fullName>
        <ecNumber evidence="3">1.1.1.153</ecNumber>
    </recommendedName>
</protein>
<dbReference type="NCBIfam" id="TIGR01500">
    <property type="entry name" value="sepiapter_red"/>
    <property type="match status" value="1"/>
</dbReference>
<dbReference type="PRINTS" id="PR00081">
    <property type="entry name" value="GDHRDH"/>
</dbReference>
<dbReference type="Pfam" id="PF00106">
    <property type="entry name" value="adh_short"/>
    <property type="match status" value="1"/>
</dbReference>
<keyword evidence="5" id="KW-0963">Cytoplasm</keyword>
<dbReference type="InterPro" id="IPR051721">
    <property type="entry name" value="Biopterin_syn/organic_redct"/>
</dbReference>
<keyword evidence="7" id="KW-0560">Oxidoreductase</keyword>
<evidence type="ECO:0000256" key="6">
    <source>
        <dbReference type="ARBA" id="ARBA00022857"/>
    </source>
</evidence>
<evidence type="ECO:0000256" key="4">
    <source>
        <dbReference type="ARBA" id="ARBA00019170"/>
    </source>
</evidence>
<evidence type="ECO:0000313" key="8">
    <source>
        <dbReference type="Ensembl" id="ENSGMOP00000009579.2"/>
    </source>
</evidence>
<evidence type="ECO:0000256" key="1">
    <source>
        <dbReference type="ARBA" id="ARBA00004496"/>
    </source>
</evidence>
<evidence type="ECO:0000256" key="7">
    <source>
        <dbReference type="ARBA" id="ARBA00023002"/>
    </source>
</evidence>
<dbReference type="GeneTree" id="ENSGT00440000033609"/>
<dbReference type="OrthoDB" id="153074at2759"/>
<dbReference type="GO" id="GO:0005737">
    <property type="term" value="C:cytoplasm"/>
    <property type="evidence" value="ECO:0007669"/>
    <property type="project" value="UniProtKB-SubCell"/>
</dbReference>
<dbReference type="GO" id="GO:0006729">
    <property type="term" value="P:tetrahydrobiopterin biosynthetic process"/>
    <property type="evidence" value="ECO:0007669"/>
    <property type="project" value="InterPro"/>
</dbReference>
<dbReference type="Ensembl" id="ENSGMOT00000009838.2">
    <property type="protein sequence ID" value="ENSGMOP00000009579.2"/>
    <property type="gene ID" value="ENSGMOG00000008971.2"/>
</dbReference>
<comment type="subcellular location">
    <subcellularLocation>
        <location evidence="1">Cytoplasm</location>
    </subcellularLocation>
</comment>
<keyword evidence="6" id="KW-0521">NADP</keyword>
<dbReference type="EC" id="1.1.1.153" evidence="3"/>
<dbReference type="InterPro" id="IPR036291">
    <property type="entry name" value="NAD(P)-bd_dom_sf"/>
</dbReference>
<accession>A0A8C4ZA52</accession>
<evidence type="ECO:0000256" key="2">
    <source>
        <dbReference type="ARBA" id="ARBA00010483"/>
    </source>
</evidence>
<comment type="similarity">
    <text evidence="2">Belongs to the sepiapterin reductase family.</text>
</comment>
<dbReference type="InterPro" id="IPR002347">
    <property type="entry name" value="SDR_fam"/>
</dbReference>
<name>A0A8C4ZA52_GADMO</name>
<organism evidence="8 9">
    <name type="scientific">Gadus morhua</name>
    <name type="common">Atlantic cod</name>
    <dbReference type="NCBI Taxonomy" id="8049"/>
    <lineage>
        <taxon>Eukaryota</taxon>
        <taxon>Metazoa</taxon>
        <taxon>Chordata</taxon>
        <taxon>Craniata</taxon>
        <taxon>Vertebrata</taxon>
        <taxon>Euteleostomi</taxon>
        <taxon>Actinopterygii</taxon>
        <taxon>Neopterygii</taxon>
        <taxon>Teleostei</taxon>
        <taxon>Neoteleostei</taxon>
        <taxon>Acanthomorphata</taxon>
        <taxon>Zeiogadaria</taxon>
        <taxon>Gadariae</taxon>
        <taxon>Gadiformes</taxon>
        <taxon>Gadoidei</taxon>
        <taxon>Gadidae</taxon>
        <taxon>Gadus</taxon>
    </lineage>
</organism>
<reference evidence="8" key="2">
    <citation type="submission" date="2025-09" db="UniProtKB">
        <authorList>
            <consortium name="Ensembl"/>
        </authorList>
    </citation>
    <scope>IDENTIFICATION</scope>
</reference>
<dbReference type="PANTHER" id="PTHR44085">
    <property type="entry name" value="SEPIAPTERIN REDUCTASE"/>
    <property type="match status" value="1"/>
</dbReference>
<proteinExistence type="inferred from homology"/>
<dbReference type="GO" id="GO:0004757">
    <property type="term" value="F:sepiapterin reductase (NADP+) activity"/>
    <property type="evidence" value="ECO:0007669"/>
    <property type="project" value="UniProtKB-EC"/>
</dbReference>
<keyword evidence="9" id="KW-1185">Reference proteome</keyword>
<dbReference type="SUPFAM" id="SSF51735">
    <property type="entry name" value="NAD(P)-binding Rossmann-fold domains"/>
    <property type="match status" value="1"/>
</dbReference>
<sequence length="266" mass="28609">MQALDAKDLGRALCIITGASRGFGRTTALQISELVKPKSVLVLAARNAEALQTLQAELAASKAGKAGVIVKYVVADLGVKEGVESVVKAVKLHSSEDFDHLILVNNAGSLGALRYAKTLTDMAEVTSYMAFNLSSAVCLTAGVLEAFPRREGLRRTVVNVSSRCALEPFQSWGLYCSGKAARDMMFKVLALESPDLRVVNYSPGPLDTGMQLEARTLTEDDSLRNTFADMFSKGKLLTCEASCAKLTTLLLKDEYTSGAHVDFYDV</sequence>
<dbReference type="Gene3D" id="3.40.50.720">
    <property type="entry name" value="NAD(P)-binding Rossmann-like Domain"/>
    <property type="match status" value="1"/>
</dbReference>
<dbReference type="OMA" id="GFAQECP"/>
<dbReference type="PANTHER" id="PTHR44085:SF2">
    <property type="entry name" value="SEPIAPTERIN REDUCTASE"/>
    <property type="match status" value="1"/>
</dbReference>
<evidence type="ECO:0000256" key="3">
    <source>
        <dbReference type="ARBA" id="ARBA00013075"/>
    </source>
</evidence>
<gene>
    <name evidence="8" type="primary">spra</name>
</gene>